<name>A0A2H0NH72_9BACT</name>
<dbReference type="GO" id="GO:0016740">
    <property type="term" value="F:transferase activity"/>
    <property type="evidence" value="ECO:0007669"/>
    <property type="project" value="UniProtKB-KW"/>
</dbReference>
<evidence type="ECO:0000259" key="2">
    <source>
        <dbReference type="Pfam" id="PF00535"/>
    </source>
</evidence>
<dbReference type="SUPFAM" id="SSF53448">
    <property type="entry name" value="Nucleotide-diphospho-sugar transferases"/>
    <property type="match status" value="1"/>
</dbReference>
<comment type="caution">
    <text evidence="3">The sequence shown here is derived from an EMBL/GenBank/DDBJ whole genome shotgun (WGS) entry which is preliminary data.</text>
</comment>
<keyword evidence="1" id="KW-0472">Membrane</keyword>
<dbReference type="InterPro" id="IPR001173">
    <property type="entry name" value="Glyco_trans_2-like"/>
</dbReference>
<dbReference type="Gene3D" id="3.90.550.10">
    <property type="entry name" value="Spore Coat Polysaccharide Biosynthesis Protein SpsA, Chain A"/>
    <property type="match status" value="1"/>
</dbReference>
<evidence type="ECO:0000313" key="4">
    <source>
        <dbReference type="Proteomes" id="UP000230707"/>
    </source>
</evidence>
<dbReference type="Proteomes" id="UP000230707">
    <property type="component" value="Unassembled WGS sequence"/>
</dbReference>
<evidence type="ECO:0000313" key="3">
    <source>
        <dbReference type="EMBL" id="PIR08228.1"/>
    </source>
</evidence>
<feature type="transmembrane region" description="Helical" evidence="1">
    <location>
        <begin position="211"/>
        <end position="229"/>
    </location>
</feature>
<gene>
    <name evidence="3" type="ORF">COV53_04115</name>
</gene>
<feature type="domain" description="Glycosyltransferase 2-like" evidence="2">
    <location>
        <begin position="1"/>
        <end position="161"/>
    </location>
</feature>
<evidence type="ECO:0000256" key="1">
    <source>
        <dbReference type="SAM" id="Phobius"/>
    </source>
</evidence>
<proteinExistence type="predicted"/>
<accession>A0A2H0NH72</accession>
<dbReference type="CDD" id="cd04179">
    <property type="entry name" value="DPM_DPG-synthase_like"/>
    <property type="match status" value="1"/>
</dbReference>
<keyword evidence="1" id="KW-0812">Transmembrane</keyword>
<dbReference type="PANTHER" id="PTHR48090">
    <property type="entry name" value="UNDECAPRENYL-PHOSPHATE 4-DEOXY-4-FORMAMIDO-L-ARABINOSE TRANSFERASE-RELATED"/>
    <property type="match status" value="1"/>
</dbReference>
<dbReference type="InterPro" id="IPR050256">
    <property type="entry name" value="Glycosyltransferase_2"/>
</dbReference>
<keyword evidence="3" id="KW-0808">Transferase</keyword>
<protein>
    <submittedName>
        <fullName evidence="3">Glycosyl transferase family 2</fullName>
    </submittedName>
</protein>
<sequence>MPAYNAERTLERTYRDIPKQDVDEIVVVDDDSNDKTVEVAKRLKLPVIVHKKNLGYGGNQKTCYREALKRRAGIIVMIHPDYQYDATLTGYLIQPIIEKRYDIMLGSRIRSREEALRGGMPLYKYLSNRFLTLCENLVLGLNLSEYHTGFRAYRSEVLNKLPLDNFSNDFVFDQEILISAHACGYRIGEIAVPVRYFPEASSINFWRSAKYGLMIIYLLIIYILDIIGIKNRIFVKK</sequence>
<reference evidence="3 4" key="1">
    <citation type="submission" date="2017-09" db="EMBL/GenBank/DDBJ databases">
        <title>Depth-based differentiation of microbial function through sediment-hosted aquifers and enrichment of novel symbionts in the deep terrestrial subsurface.</title>
        <authorList>
            <person name="Probst A.J."/>
            <person name="Ladd B."/>
            <person name="Jarett J.K."/>
            <person name="Geller-Mcgrath D.E."/>
            <person name="Sieber C.M."/>
            <person name="Emerson J.B."/>
            <person name="Anantharaman K."/>
            <person name="Thomas B.C."/>
            <person name="Malmstrom R."/>
            <person name="Stieglmeier M."/>
            <person name="Klingl A."/>
            <person name="Woyke T."/>
            <person name="Ryan C.M."/>
            <person name="Banfield J.F."/>
        </authorList>
    </citation>
    <scope>NUCLEOTIDE SEQUENCE [LARGE SCALE GENOMIC DNA]</scope>
    <source>
        <strain evidence="3">CG11_big_fil_rev_8_21_14_0_20_37_11</strain>
    </source>
</reference>
<keyword evidence="1" id="KW-1133">Transmembrane helix</keyword>
<dbReference type="EMBL" id="PCWS01000092">
    <property type="protein sequence ID" value="PIR08228.1"/>
    <property type="molecule type" value="Genomic_DNA"/>
</dbReference>
<dbReference type="Pfam" id="PF00535">
    <property type="entry name" value="Glycos_transf_2"/>
    <property type="match status" value="1"/>
</dbReference>
<dbReference type="PANTHER" id="PTHR48090:SF7">
    <property type="entry name" value="RFBJ PROTEIN"/>
    <property type="match status" value="1"/>
</dbReference>
<dbReference type="AlphaFoldDB" id="A0A2H0NH72"/>
<organism evidence="3 4">
    <name type="scientific">Candidatus Gottesmanbacteria bacterium CG11_big_fil_rev_8_21_14_0_20_37_11</name>
    <dbReference type="NCBI Taxonomy" id="1974575"/>
    <lineage>
        <taxon>Bacteria</taxon>
        <taxon>Candidatus Gottesmaniibacteriota</taxon>
    </lineage>
</organism>
<dbReference type="InterPro" id="IPR029044">
    <property type="entry name" value="Nucleotide-diphossugar_trans"/>
</dbReference>